<dbReference type="InterPro" id="IPR022430">
    <property type="entry name" value="CHP03684"/>
</dbReference>
<dbReference type="GO" id="GO:0001731">
    <property type="term" value="P:formation of translation preinitiation complex"/>
    <property type="evidence" value="ECO:0007669"/>
    <property type="project" value="TreeGrafter"/>
</dbReference>
<dbReference type="InterPro" id="IPR016437">
    <property type="entry name" value="MCT-1/Tma20"/>
</dbReference>
<organism evidence="2 3">
    <name type="scientific">Caldivirga maquilingensis (strain ATCC 700844 / DSM 13496 / JCM 10307 / IC-167)</name>
    <dbReference type="NCBI Taxonomy" id="397948"/>
    <lineage>
        <taxon>Archaea</taxon>
        <taxon>Thermoproteota</taxon>
        <taxon>Thermoprotei</taxon>
        <taxon>Thermoproteales</taxon>
        <taxon>Thermoproteaceae</taxon>
        <taxon>Caldivirga</taxon>
    </lineage>
</organism>
<dbReference type="AlphaFoldDB" id="A8MDM3"/>
<dbReference type="GeneID" id="5710090"/>
<dbReference type="PROSITE" id="PS50890">
    <property type="entry name" value="PUA"/>
    <property type="match status" value="1"/>
</dbReference>
<dbReference type="EMBL" id="CP000852">
    <property type="protein sequence ID" value="ABW01879.1"/>
    <property type="molecule type" value="Genomic_DNA"/>
</dbReference>
<dbReference type="PANTHER" id="PTHR22798:SF0">
    <property type="entry name" value="MALIGNANT T-CELL-AMPLIFIED SEQUENCE 1"/>
    <property type="match status" value="1"/>
</dbReference>
<proteinExistence type="predicted"/>
<dbReference type="GO" id="GO:0003723">
    <property type="term" value="F:RNA binding"/>
    <property type="evidence" value="ECO:0007669"/>
    <property type="project" value="InterPro"/>
</dbReference>
<dbReference type="OrthoDB" id="27972at2157"/>
<evidence type="ECO:0000313" key="3">
    <source>
        <dbReference type="Proteomes" id="UP000001137"/>
    </source>
</evidence>
<dbReference type="NCBIfam" id="TIGR03684">
    <property type="entry name" value="arCOG00985"/>
    <property type="match status" value="1"/>
</dbReference>
<dbReference type="KEGG" id="cma:Cmaq_1050"/>
<dbReference type="NCBIfam" id="TIGR00451">
    <property type="entry name" value="unchar_dom_2"/>
    <property type="match status" value="1"/>
</dbReference>
<dbReference type="PANTHER" id="PTHR22798">
    <property type="entry name" value="MCT-1 PROTEIN"/>
    <property type="match status" value="1"/>
</dbReference>
<keyword evidence="3" id="KW-1185">Reference proteome</keyword>
<dbReference type="eggNOG" id="arCOG00985">
    <property type="taxonomic scope" value="Archaea"/>
</dbReference>
<feature type="domain" description="PUA" evidence="1">
    <location>
        <begin position="86"/>
        <end position="160"/>
    </location>
</feature>
<name>A8MDM3_CALMQ</name>
<dbReference type="Gene3D" id="2.30.130.10">
    <property type="entry name" value="PUA domain"/>
    <property type="match status" value="1"/>
</dbReference>
<dbReference type="InterPro" id="IPR002478">
    <property type="entry name" value="PUA"/>
</dbReference>
<dbReference type="SMART" id="SM00359">
    <property type="entry name" value="PUA"/>
    <property type="match status" value="1"/>
</dbReference>
<dbReference type="InterPro" id="IPR004521">
    <property type="entry name" value="Uncharacterised_CHP00451"/>
</dbReference>
<sequence>MVINRHMLSKKDIKRLMNEVPWLSEVYGNIEEAEVIKANDNLEIYRIMNDTALVKAVVSVSNTSMNLTYPTLLAANKYPSLVKYYPVVQVDEGAVKPIATGADVMRPGIRELTGSFKPGEIVLVKSPGGRVIAVTVSLYSSDEVINMSRGKVLKNIHHVDDYVWRLMSEVHEHK</sequence>
<protein>
    <submittedName>
        <fullName evidence="2">PUA domain containing protein</fullName>
    </submittedName>
</protein>
<dbReference type="Pfam" id="PF01472">
    <property type="entry name" value="PUA"/>
    <property type="match status" value="1"/>
</dbReference>
<dbReference type="RefSeq" id="WP_012186098.1">
    <property type="nucleotide sequence ID" value="NC_009954.1"/>
</dbReference>
<dbReference type="STRING" id="397948.Cmaq_1050"/>
<reference evidence="2 3" key="1">
    <citation type="submission" date="2007-10" db="EMBL/GenBank/DDBJ databases">
        <title>Complete sequence of Caldivirga maquilingensis IC-167.</title>
        <authorList>
            <consortium name="US DOE Joint Genome Institute"/>
            <person name="Copeland A."/>
            <person name="Lucas S."/>
            <person name="Lapidus A."/>
            <person name="Barry K."/>
            <person name="Glavina del Rio T."/>
            <person name="Dalin E."/>
            <person name="Tice H."/>
            <person name="Pitluck S."/>
            <person name="Saunders E."/>
            <person name="Brettin T."/>
            <person name="Bruce D."/>
            <person name="Detter J.C."/>
            <person name="Han C."/>
            <person name="Schmutz J."/>
            <person name="Larimer F."/>
            <person name="Land M."/>
            <person name="Hauser L."/>
            <person name="Kyrpides N."/>
            <person name="Ivanova N."/>
            <person name="Biddle J.F."/>
            <person name="Zhang Z."/>
            <person name="Fitz-Gibbon S.T."/>
            <person name="Lowe T.M."/>
            <person name="Saltikov C."/>
            <person name="House C.H."/>
            <person name="Richardson P."/>
        </authorList>
    </citation>
    <scope>NUCLEOTIDE SEQUENCE [LARGE SCALE GENOMIC DNA]</scope>
    <source>
        <strain evidence="3">ATCC 700844 / DSM 13496 / JCM 10307 / IC-167</strain>
    </source>
</reference>
<evidence type="ECO:0000313" key="2">
    <source>
        <dbReference type="EMBL" id="ABW01879.1"/>
    </source>
</evidence>
<dbReference type="InterPro" id="IPR036974">
    <property type="entry name" value="PUA_sf"/>
</dbReference>
<dbReference type="SUPFAM" id="SSF88697">
    <property type="entry name" value="PUA domain-like"/>
    <property type="match status" value="1"/>
</dbReference>
<dbReference type="PIRSF" id="PIRSF005067">
    <property type="entry name" value="Tma_RNA-bind_prd"/>
    <property type="match status" value="1"/>
</dbReference>
<dbReference type="HOGENOM" id="CLU_090468_1_1_2"/>
<dbReference type="InterPro" id="IPR015947">
    <property type="entry name" value="PUA-like_sf"/>
</dbReference>
<accession>A8MDM3</accession>
<gene>
    <name evidence="2" type="ordered locus">Cmaq_1050</name>
</gene>
<dbReference type="Proteomes" id="UP000001137">
    <property type="component" value="Chromosome"/>
</dbReference>
<dbReference type="Gene3D" id="3.10.450.120">
    <property type="entry name" value="Pre-PUA domain, domain 1"/>
    <property type="match status" value="1"/>
</dbReference>
<evidence type="ECO:0000259" key="1">
    <source>
        <dbReference type="SMART" id="SM00359"/>
    </source>
</evidence>